<dbReference type="AlphaFoldDB" id="A0A0A3XP26"/>
<protein>
    <submittedName>
        <fullName evidence="2">Uncharacterized protein</fullName>
    </submittedName>
</protein>
<reference evidence="2 4" key="1">
    <citation type="submission" date="2014-09" db="EMBL/GenBank/DDBJ databases">
        <title>Draft genome of Bradyrhizobium japonicum Is-34.</title>
        <authorList>
            <person name="Tsurumaru H."/>
            <person name="Yamakawa T."/>
            <person name="Hashimoto S."/>
            <person name="Okizaki K."/>
            <person name="Kanesaki Y."/>
            <person name="Yoshikawa H."/>
            <person name="Yajima S."/>
        </authorList>
    </citation>
    <scope>NUCLEOTIDE SEQUENCE [LARGE SCALE GENOMIC DNA]</scope>
    <source>
        <strain evidence="2 4">Is-34</strain>
    </source>
</reference>
<dbReference type="EMBL" id="JRPN01000021">
    <property type="protein sequence ID" value="KGT76145.1"/>
    <property type="molecule type" value="Genomic_DNA"/>
</dbReference>
<accession>A0A0A3XP26</accession>
<reference evidence="1 5" key="2">
    <citation type="submission" date="2016-11" db="EMBL/GenBank/DDBJ databases">
        <title>Complete Genome Sequence of Bradyrhizobium sp. strain J5, an isolated from soybean nodule in Hokkaido.</title>
        <authorList>
            <person name="Kanehara K."/>
        </authorList>
    </citation>
    <scope>NUCLEOTIDE SEQUENCE [LARGE SCALE GENOMIC DNA]</scope>
    <source>
        <strain evidence="1 5">J5</strain>
    </source>
</reference>
<evidence type="ECO:0000313" key="5">
    <source>
        <dbReference type="Proteomes" id="UP000181962"/>
    </source>
</evidence>
<evidence type="ECO:0000313" key="1">
    <source>
        <dbReference type="EMBL" id="APG12228.1"/>
    </source>
</evidence>
<reference evidence="3 6" key="3">
    <citation type="submission" date="2017-03" db="EMBL/GenBank/DDBJ databases">
        <title>Whole genome sequences of fourteen strains of Bradyrhizobium canariense and one strain of Bradyrhizobium japonicum isolated from Lupinus (Papilionoideae: Genisteae) species in Algeria.</title>
        <authorList>
            <person name="Crovadore J."/>
            <person name="Chekireb D."/>
            <person name="Brachmann A."/>
            <person name="Chablais R."/>
            <person name="Cochard B."/>
            <person name="Lefort F."/>
        </authorList>
    </citation>
    <scope>NUCLEOTIDE SEQUENCE [LARGE SCALE GENOMIC DNA]</scope>
    <source>
        <strain evidence="3 6">UBMA197</strain>
    </source>
</reference>
<evidence type="ECO:0000313" key="4">
    <source>
        <dbReference type="Proteomes" id="UP000030377"/>
    </source>
</evidence>
<sequence>MKIRAHAESHVVELDDGSQWRIYPGDLATTLSWKPETDLRLEPSGDRTSSHVLVNAADQSRVRVSAAGDAWPDGEVKKALKGG</sequence>
<dbReference type="EMBL" id="NAFL01000249">
    <property type="protein sequence ID" value="OSJ32366.1"/>
    <property type="molecule type" value="Genomic_DNA"/>
</dbReference>
<dbReference type="Proteomes" id="UP000181962">
    <property type="component" value="Chromosome"/>
</dbReference>
<evidence type="ECO:0000313" key="6">
    <source>
        <dbReference type="Proteomes" id="UP000193335"/>
    </source>
</evidence>
<proteinExistence type="predicted"/>
<organism evidence="2 4">
    <name type="scientific">Bradyrhizobium japonicum</name>
    <dbReference type="NCBI Taxonomy" id="375"/>
    <lineage>
        <taxon>Bacteria</taxon>
        <taxon>Pseudomonadati</taxon>
        <taxon>Pseudomonadota</taxon>
        <taxon>Alphaproteobacteria</taxon>
        <taxon>Hyphomicrobiales</taxon>
        <taxon>Nitrobacteraceae</taxon>
        <taxon>Bradyrhizobium</taxon>
    </lineage>
</organism>
<dbReference type="STRING" id="375.BKD09_RS28230"/>
<dbReference type="RefSeq" id="WP_028161293.1">
    <property type="nucleotide sequence ID" value="NZ_CP017637.1"/>
</dbReference>
<dbReference type="EMBL" id="CP017637">
    <property type="protein sequence ID" value="APG12228.1"/>
    <property type="molecule type" value="Genomic_DNA"/>
</dbReference>
<dbReference type="OrthoDB" id="8245431at2"/>
<evidence type="ECO:0000313" key="2">
    <source>
        <dbReference type="EMBL" id="KGT76145.1"/>
    </source>
</evidence>
<evidence type="ECO:0000313" key="3">
    <source>
        <dbReference type="EMBL" id="OSJ32366.1"/>
    </source>
</evidence>
<gene>
    <name evidence="1" type="ORF">BKD09_28230</name>
    <name evidence="3" type="ORF">BSZ19_18875</name>
    <name evidence="2" type="ORF">MA20_30490</name>
</gene>
<dbReference type="Proteomes" id="UP000193335">
    <property type="component" value="Unassembled WGS sequence"/>
</dbReference>
<name>A0A0A3XP26_BRAJP</name>
<dbReference type="Proteomes" id="UP000030377">
    <property type="component" value="Unassembled WGS sequence"/>
</dbReference>